<proteinExistence type="predicted"/>
<accession>A0ABY7VU33</accession>
<keyword evidence="3" id="KW-1185">Reference proteome</keyword>
<evidence type="ECO:0000313" key="2">
    <source>
        <dbReference type="EMBL" id="WDE96264.1"/>
    </source>
</evidence>
<dbReference type="EMBL" id="CP117811">
    <property type="protein sequence ID" value="WDE96264.1"/>
    <property type="molecule type" value="Genomic_DNA"/>
</dbReference>
<dbReference type="Proteomes" id="UP001214250">
    <property type="component" value="Chromosome 1"/>
</dbReference>
<evidence type="ECO:0008006" key="4">
    <source>
        <dbReference type="Google" id="ProtNLM"/>
    </source>
</evidence>
<evidence type="ECO:0000313" key="3">
    <source>
        <dbReference type="Proteomes" id="UP001214250"/>
    </source>
</evidence>
<reference evidence="2 3" key="1">
    <citation type="submission" date="2023-02" db="EMBL/GenBank/DDBJ databases">
        <title>Genome sequence of Lentisphaera profundi SAORIC-696.</title>
        <authorList>
            <person name="Kim e."/>
            <person name="Cho J.-C."/>
            <person name="Choi A."/>
            <person name="Kang I."/>
        </authorList>
    </citation>
    <scope>NUCLEOTIDE SEQUENCE [LARGE SCALE GENOMIC DNA]</scope>
    <source>
        <strain evidence="2 3">SAORIC-696</strain>
    </source>
</reference>
<dbReference type="RefSeq" id="WP_274150339.1">
    <property type="nucleotide sequence ID" value="NZ_CP117811.1"/>
</dbReference>
<feature type="region of interest" description="Disordered" evidence="1">
    <location>
        <begin position="28"/>
        <end position="53"/>
    </location>
</feature>
<name>A0ABY7VU33_9BACT</name>
<gene>
    <name evidence="2" type="ORF">PQO03_11150</name>
</gene>
<sequence length="133" mass="15230">MNRRNFLCLSLFPMNIILADKPIIIKKNNKKKSNNNNQNRNKKKVVKKDPKQDKKVTGIIYISDEGGTQSYKIKADKIYTLSASLEDKVDPVIGKKVTLHATVYENKIIGIDLIQIQEKKEVSKDKKKDTSKK</sequence>
<organism evidence="2 3">
    <name type="scientific">Lentisphaera profundi</name>
    <dbReference type="NCBI Taxonomy" id="1658616"/>
    <lineage>
        <taxon>Bacteria</taxon>
        <taxon>Pseudomonadati</taxon>
        <taxon>Lentisphaerota</taxon>
        <taxon>Lentisphaeria</taxon>
        <taxon>Lentisphaerales</taxon>
        <taxon>Lentisphaeraceae</taxon>
        <taxon>Lentisphaera</taxon>
    </lineage>
</organism>
<protein>
    <recommendedName>
        <fullName evidence="4">DUF5666 domain-containing protein</fullName>
    </recommendedName>
</protein>
<evidence type="ECO:0000256" key="1">
    <source>
        <dbReference type="SAM" id="MobiDB-lite"/>
    </source>
</evidence>